<dbReference type="Gene3D" id="3.40.50.1820">
    <property type="entry name" value="alpha/beta hydrolase"/>
    <property type="match status" value="1"/>
</dbReference>
<reference evidence="2 3" key="1">
    <citation type="submission" date="2018-08" db="EMBL/GenBank/DDBJ databases">
        <title>A genome reference for cultivated species of the human gut microbiota.</title>
        <authorList>
            <person name="Zou Y."/>
            <person name="Xue W."/>
            <person name="Luo G."/>
        </authorList>
    </citation>
    <scope>NUCLEOTIDE SEQUENCE [LARGE SCALE GENOMIC DNA]</scope>
    <source>
        <strain evidence="2 3">TF10-9AT</strain>
    </source>
</reference>
<evidence type="ECO:0000313" key="2">
    <source>
        <dbReference type="EMBL" id="RGK45189.1"/>
    </source>
</evidence>
<gene>
    <name evidence="2" type="ORF">DXD09_09120</name>
</gene>
<dbReference type="AlphaFoldDB" id="A0A3E4M650"/>
<proteinExistence type="predicted"/>
<evidence type="ECO:0000259" key="1">
    <source>
        <dbReference type="Pfam" id="PF00561"/>
    </source>
</evidence>
<keyword evidence="2" id="KW-0378">Hydrolase</keyword>
<evidence type="ECO:0000313" key="3">
    <source>
        <dbReference type="Proteomes" id="UP000260790"/>
    </source>
</evidence>
<comment type="caution">
    <text evidence="2">The sequence shown here is derived from an EMBL/GenBank/DDBJ whole genome shotgun (WGS) entry which is preliminary data.</text>
</comment>
<dbReference type="InterPro" id="IPR000073">
    <property type="entry name" value="AB_hydrolase_1"/>
</dbReference>
<accession>A0A3E4M650</accession>
<organism evidence="2 3">
    <name type="scientific">Ligilactobacillus ruminis</name>
    <dbReference type="NCBI Taxonomy" id="1623"/>
    <lineage>
        <taxon>Bacteria</taxon>
        <taxon>Bacillati</taxon>
        <taxon>Bacillota</taxon>
        <taxon>Bacilli</taxon>
        <taxon>Lactobacillales</taxon>
        <taxon>Lactobacillaceae</taxon>
        <taxon>Ligilactobacillus</taxon>
    </lineage>
</organism>
<protein>
    <submittedName>
        <fullName evidence="2">Alpha/beta hydrolase</fullName>
    </submittedName>
</protein>
<name>A0A3E4M650_9LACO</name>
<dbReference type="Pfam" id="PF00561">
    <property type="entry name" value="Abhydrolase_1"/>
    <property type="match status" value="1"/>
</dbReference>
<sequence length="254" mass="29351">MRTYEFGDRHKPVVLLLPGTCCHWKNNFFNVIPYLERYFYVVCISYDGFDENEEATFPTMLEETEKIESYVKKRFQGHVCCIYGCSLGGSLVGLLAQRHQISFEHGILGSSDLDQEKPLHAKISCSIATLFLYAALQGKFDMTARLLKKATKSDYLEKMLSFFGIDGDKKDFISKKSIYNQAYSDLITSLEDQIEQNGLTVHCFYAQKMGKKYLERYKKHFKNPDIRKHCLKHEELLACYPKLWSEEVAGCCGF</sequence>
<dbReference type="InterPro" id="IPR029058">
    <property type="entry name" value="AB_hydrolase_fold"/>
</dbReference>
<dbReference type="GO" id="GO:0016787">
    <property type="term" value="F:hydrolase activity"/>
    <property type="evidence" value="ECO:0007669"/>
    <property type="project" value="UniProtKB-KW"/>
</dbReference>
<dbReference type="Proteomes" id="UP000260790">
    <property type="component" value="Unassembled WGS sequence"/>
</dbReference>
<dbReference type="EMBL" id="QSQR01000010">
    <property type="protein sequence ID" value="RGK45189.1"/>
    <property type="molecule type" value="Genomic_DNA"/>
</dbReference>
<dbReference type="RefSeq" id="WP_117643872.1">
    <property type="nucleotide sequence ID" value="NZ_JAQDES010000006.1"/>
</dbReference>
<feature type="domain" description="AB hydrolase-1" evidence="1">
    <location>
        <begin position="12"/>
        <end position="164"/>
    </location>
</feature>
<dbReference type="SUPFAM" id="SSF53474">
    <property type="entry name" value="alpha/beta-Hydrolases"/>
    <property type="match status" value="1"/>
</dbReference>